<reference evidence="3 4" key="1">
    <citation type="submission" date="2013-11" db="EMBL/GenBank/DDBJ databases">
        <title>Draft genome of the bovine lungworm Dictyocaulus viviparus.</title>
        <authorList>
            <person name="Mitreva M."/>
        </authorList>
    </citation>
    <scope>NUCLEOTIDE SEQUENCE [LARGE SCALE GENOMIC DNA]</scope>
    <source>
        <strain evidence="3 4">HannoverDv2000</strain>
    </source>
</reference>
<gene>
    <name evidence="3" type="ORF">DICVIV_10003</name>
</gene>
<dbReference type="InterPro" id="IPR007940">
    <property type="entry name" value="SH3BP5"/>
</dbReference>
<dbReference type="STRING" id="29172.A0A0D8XH45"/>
<comment type="similarity">
    <text evidence="1">Belongs to the SH3BP5 family.</text>
</comment>
<dbReference type="OrthoDB" id="446789at2759"/>
<organism evidence="3 4">
    <name type="scientific">Dictyocaulus viviparus</name>
    <name type="common">Bovine lungworm</name>
    <dbReference type="NCBI Taxonomy" id="29172"/>
    <lineage>
        <taxon>Eukaryota</taxon>
        <taxon>Metazoa</taxon>
        <taxon>Ecdysozoa</taxon>
        <taxon>Nematoda</taxon>
        <taxon>Chromadorea</taxon>
        <taxon>Rhabditida</taxon>
        <taxon>Rhabditina</taxon>
        <taxon>Rhabditomorpha</taxon>
        <taxon>Strongyloidea</taxon>
        <taxon>Metastrongylidae</taxon>
        <taxon>Dictyocaulus</taxon>
    </lineage>
</organism>
<reference evidence="4" key="2">
    <citation type="journal article" date="2016" name="Sci. Rep.">
        <title>Dictyocaulus viviparus genome, variome and transcriptome elucidate lungworm biology and support future intervention.</title>
        <authorList>
            <person name="McNulty S.N."/>
            <person name="Strube C."/>
            <person name="Rosa B.A."/>
            <person name="Martin J.C."/>
            <person name="Tyagi R."/>
            <person name="Choi Y.J."/>
            <person name="Wang Q."/>
            <person name="Hallsworth Pepin K."/>
            <person name="Zhang X."/>
            <person name="Ozersky P."/>
            <person name="Wilson R.K."/>
            <person name="Sternberg P.W."/>
            <person name="Gasser R.B."/>
            <person name="Mitreva M."/>
        </authorList>
    </citation>
    <scope>NUCLEOTIDE SEQUENCE [LARGE SCALE GENOMIC DNA]</scope>
    <source>
        <strain evidence="4">HannoverDv2000</strain>
    </source>
</reference>
<dbReference type="EMBL" id="KN716510">
    <property type="protein sequence ID" value="KJH43985.1"/>
    <property type="molecule type" value="Genomic_DNA"/>
</dbReference>
<evidence type="ECO:0000313" key="4">
    <source>
        <dbReference type="Proteomes" id="UP000053766"/>
    </source>
</evidence>
<dbReference type="GO" id="GO:0035556">
    <property type="term" value="P:intracellular signal transduction"/>
    <property type="evidence" value="ECO:0007669"/>
    <property type="project" value="InterPro"/>
</dbReference>
<dbReference type="PANTHER" id="PTHR19423:SF1">
    <property type="entry name" value="SH3 DOMAIN-BINDING PROTEIN 5"/>
    <property type="match status" value="1"/>
</dbReference>
<dbReference type="AlphaFoldDB" id="A0A0D8XH45"/>
<accession>A0A0D8XH45</accession>
<dbReference type="PANTHER" id="PTHR19423">
    <property type="entry name" value="SH3 DOMAIN-BINDING PROTEIN 5"/>
    <property type="match status" value="1"/>
</dbReference>
<proteinExistence type="inferred from homology"/>
<keyword evidence="2" id="KW-0175">Coiled coil</keyword>
<dbReference type="GO" id="GO:0005737">
    <property type="term" value="C:cytoplasm"/>
    <property type="evidence" value="ECO:0007669"/>
    <property type="project" value="TreeGrafter"/>
</dbReference>
<protein>
    <submittedName>
        <fullName evidence="3">SH3 domain-binding protein 5</fullName>
    </submittedName>
</protein>
<dbReference type="Pfam" id="PF05276">
    <property type="entry name" value="SH3BP5"/>
    <property type="match status" value="1"/>
</dbReference>
<keyword evidence="4" id="KW-1185">Reference proteome</keyword>
<name>A0A0D8XH45_DICVI</name>
<dbReference type="GO" id="GO:0004860">
    <property type="term" value="F:protein kinase inhibitor activity"/>
    <property type="evidence" value="ECO:0007669"/>
    <property type="project" value="TreeGrafter"/>
</dbReference>
<evidence type="ECO:0000256" key="2">
    <source>
        <dbReference type="ARBA" id="ARBA00023054"/>
    </source>
</evidence>
<evidence type="ECO:0000256" key="1">
    <source>
        <dbReference type="ARBA" id="ARBA00007796"/>
    </source>
</evidence>
<evidence type="ECO:0000313" key="3">
    <source>
        <dbReference type="EMBL" id="KJH43985.1"/>
    </source>
</evidence>
<sequence>MPIRKNHYFSMPELEARNDVRIPNIGSSAKALSSRSDSCADSVLNYSELEYDDSPLDQKHLNLVHEELEKLNIATDVINKLEVQLDAARVSFREIQACWSEKLKELSKKYSSAIAKARPYYEAKIQERKLRDESLRAAIRFERATSLLAVAKQQVALTQDSLNRQTMVHPECLEVYKCIDFFIRETCSRFY</sequence>
<dbReference type="Proteomes" id="UP000053766">
    <property type="component" value="Unassembled WGS sequence"/>
</dbReference>